<evidence type="ECO:0000313" key="3">
    <source>
        <dbReference type="Proteomes" id="UP000229972"/>
    </source>
</evidence>
<evidence type="ECO:0000256" key="1">
    <source>
        <dbReference type="ARBA" id="ARBA00006047"/>
    </source>
</evidence>
<gene>
    <name evidence="2" type="ORF">COT93_00780</name>
</gene>
<dbReference type="Gene3D" id="3.40.50.2000">
    <property type="entry name" value="Glycogen Phosphorylase B"/>
    <property type="match status" value="2"/>
</dbReference>
<dbReference type="GO" id="GO:0030170">
    <property type="term" value="F:pyridoxal phosphate binding"/>
    <property type="evidence" value="ECO:0007669"/>
    <property type="project" value="InterPro"/>
</dbReference>
<dbReference type="GO" id="GO:0008184">
    <property type="term" value="F:glycogen phosphorylase activity"/>
    <property type="evidence" value="ECO:0007669"/>
    <property type="project" value="InterPro"/>
</dbReference>
<dbReference type="InterPro" id="IPR052182">
    <property type="entry name" value="Glycogen/Maltodextrin_Phosph"/>
</dbReference>
<accession>A0A2H0V9I2</accession>
<name>A0A2H0V9I2_9BACT</name>
<dbReference type="InterPro" id="IPR000811">
    <property type="entry name" value="Glyco_trans_35"/>
</dbReference>
<evidence type="ECO:0000313" key="2">
    <source>
        <dbReference type="EMBL" id="PIR95735.1"/>
    </source>
</evidence>
<dbReference type="InterPro" id="IPR011834">
    <property type="entry name" value="Agluc_phsphrylas"/>
</dbReference>
<reference evidence="3" key="1">
    <citation type="submission" date="2017-09" db="EMBL/GenBank/DDBJ databases">
        <title>Depth-based differentiation of microbial function through sediment-hosted aquifers and enrichment of novel symbionts in the deep terrestrial subsurface.</title>
        <authorList>
            <person name="Probst A.J."/>
            <person name="Ladd B."/>
            <person name="Jarett J.K."/>
            <person name="Geller-Mcgrath D.E."/>
            <person name="Sieber C.M.K."/>
            <person name="Emerson J.B."/>
            <person name="Anantharaman K."/>
            <person name="Thomas B.C."/>
            <person name="Malmstrom R."/>
            <person name="Stieglmeier M."/>
            <person name="Klingl A."/>
            <person name="Woyke T."/>
            <person name="Ryan C.M."/>
            <person name="Banfield J.F."/>
        </authorList>
    </citation>
    <scope>NUCLEOTIDE SEQUENCE [LARGE SCALE GENOMIC DNA]</scope>
</reference>
<comment type="similarity">
    <text evidence="1">Belongs to the glycogen phosphorylase family.</text>
</comment>
<dbReference type="AlphaFoldDB" id="A0A2H0V9I2"/>
<dbReference type="Proteomes" id="UP000229972">
    <property type="component" value="Unassembled WGS sequence"/>
</dbReference>
<proteinExistence type="inferred from homology"/>
<organism evidence="2 3">
    <name type="scientific">Candidatus Falkowbacteria bacterium CG10_big_fil_rev_8_21_14_0_10_37_18</name>
    <dbReference type="NCBI Taxonomy" id="1974562"/>
    <lineage>
        <taxon>Bacteria</taxon>
        <taxon>Candidatus Falkowiibacteriota</taxon>
    </lineage>
</organism>
<sequence length="560" mass="64209">MSQTQIKENNEIVAYFSLEIAVSNNLPTYAGGLGVLAGDIMRSAADNNFPLVGMTLLNRRGYFKQTISSEGDQIARAEKSFPLALLEKMKQEVTVMIGREKVTVGAWRFLVKGAVGNQFVRPVYFLDTNLPGNSRANRRLTDYLYASNREYRLKQEIVLGRGGVKMLAALGYKKIKKYHLNEGHGSLATIELLLESSKKTMTAKLKEVRSLCVFTVHSPLRSTQDVFSEDFLLKYQPDWPSLPGFPDQDNNINFTQLGLYNSAYVNAVACLHQSVTQKMFSDYKIKAITNGVNSFFWTTPELQKRYDKYIPTWRRNCQNLVKVETINSSEIWQAHQVAKKRLAEWVRKKTGENLDINTFTIVFARRFTSYKRPQLLFANLYKLLEVQRRAGKIQIVLAGKAHPEDEEGRKLIKFIWDIKKKLRGKIKVIFLSGYDLNQAQLLSGGADLWLNTPTPPLEASGTSGMKAAHNGIPQLSTFDGWWPEGHVKGKTGWIIRENKTTRKNNIYDLLEKEILPLYYQRPQKWRNLMRSTIAINAPVFNTERVLRQYNKEAYKMKWPK</sequence>
<dbReference type="Pfam" id="PF00343">
    <property type="entry name" value="Phosphorylase"/>
    <property type="match status" value="1"/>
</dbReference>
<dbReference type="SUPFAM" id="SSF53756">
    <property type="entry name" value="UDP-Glycosyltransferase/glycogen phosphorylase"/>
    <property type="match status" value="1"/>
</dbReference>
<dbReference type="NCBIfam" id="TIGR02094">
    <property type="entry name" value="more_P_ylases"/>
    <property type="match status" value="1"/>
</dbReference>
<comment type="caution">
    <text evidence="2">The sequence shown here is derived from an EMBL/GenBank/DDBJ whole genome shotgun (WGS) entry which is preliminary data.</text>
</comment>
<dbReference type="GO" id="GO:0005975">
    <property type="term" value="P:carbohydrate metabolic process"/>
    <property type="evidence" value="ECO:0007669"/>
    <property type="project" value="InterPro"/>
</dbReference>
<protein>
    <submittedName>
        <fullName evidence="2">Alpha-glucan family phosphorylase</fullName>
    </submittedName>
</protein>
<dbReference type="EMBL" id="PFAL01000011">
    <property type="protein sequence ID" value="PIR95735.1"/>
    <property type="molecule type" value="Genomic_DNA"/>
</dbReference>
<dbReference type="PANTHER" id="PTHR42655">
    <property type="entry name" value="GLYCOGEN PHOSPHORYLASE"/>
    <property type="match status" value="1"/>
</dbReference>
<dbReference type="PANTHER" id="PTHR42655:SF1">
    <property type="entry name" value="GLYCOGEN PHOSPHORYLASE"/>
    <property type="match status" value="1"/>
</dbReference>